<dbReference type="Proteomes" id="UP000807353">
    <property type="component" value="Unassembled WGS sequence"/>
</dbReference>
<sequence length="577" mass="63465">MDDATHPVQIALRTYALSLSLSLGPSLVPIATSLFISTAKTPFIPLKRVLKRELALDSFAFAITLSVAGGAAIRRLWSALDQEFHDTGHPSPPLQRFRSARRRLQAFLTCLNVSSSQKTFLSNVFSSAVGIMLLKAGRQRAMKLRNRHSLSAQASSKDCSSPTLDLTILLLVRAMDSLLQALIRAATKPSPKHDGKSRRKSTSIVTNKYINDKVKQTWDRQIKTRASQIDALIFWGCSARIMWCFFYDPGRLPRSYVKWIATLANLDDRVIQVLNLIKEGQWSYTKGSPLHSEVLSNFAEELGHNALWGDPSALPAYGGATANAAWKVLGVNNRPGVGGLPCELVHGTVGSTFGLQGSCTVNSSLRAVKAFFEAVAIYLPAHFLPMLLTRPGAILQPHHTLSTLFGALRSATFLTTFVTSYWYTVCLTRTLVFARIFPFISHDFWDGPFGCILAGCMVCGSSIWIENGRRRGEMALYVLPRAIRACLPGTWAQNGNRGAQIAERLLFILSFSTLITAAMHHPETLRGLSRWTLAFITSGPSAGAWKWRRQNPKVPLSSTILPTSSIPNNSDTLKGIP</sequence>
<reference evidence="2" key="1">
    <citation type="submission" date="2020-11" db="EMBL/GenBank/DDBJ databases">
        <authorList>
            <consortium name="DOE Joint Genome Institute"/>
            <person name="Ahrendt S."/>
            <person name="Riley R."/>
            <person name="Andreopoulos W."/>
            <person name="Labutti K."/>
            <person name="Pangilinan J."/>
            <person name="Ruiz-Duenas F.J."/>
            <person name="Barrasa J.M."/>
            <person name="Sanchez-Garcia M."/>
            <person name="Camarero S."/>
            <person name="Miyauchi S."/>
            <person name="Serrano A."/>
            <person name="Linde D."/>
            <person name="Babiker R."/>
            <person name="Drula E."/>
            <person name="Ayuso-Fernandez I."/>
            <person name="Pacheco R."/>
            <person name="Padilla G."/>
            <person name="Ferreira P."/>
            <person name="Barriuso J."/>
            <person name="Kellner H."/>
            <person name="Castanera R."/>
            <person name="Alfaro M."/>
            <person name="Ramirez L."/>
            <person name="Pisabarro A.G."/>
            <person name="Kuo A."/>
            <person name="Tritt A."/>
            <person name="Lipzen A."/>
            <person name="He G."/>
            <person name="Yan M."/>
            <person name="Ng V."/>
            <person name="Cullen D."/>
            <person name="Martin F."/>
            <person name="Rosso M.-N."/>
            <person name="Henrissat B."/>
            <person name="Hibbett D."/>
            <person name="Martinez A.T."/>
            <person name="Grigoriev I.V."/>
        </authorList>
    </citation>
    <scope>NUCLEOTIDE SEQUENCE</scope>
    <source>
        <strain evidence="2">CBS 247.69</strain>
    </source>
</reference>
<dbReference type="EMBL" id="MU150448">
    <property type="protein sequence ID" value="KAF9456193.1"/>
    <property type="molecule type" value="Genomic_DNA"/>
</dbReference>
<organism evidence="2 3">
    <name type="scientific">Collybia nuda</name>
    <dbReference type="NCBI Taxonomy" id="64659"/>
    <lineage>
        <taxon>Eukaryota</taxon>
        <taxon>Fungi</taxon>
        <taxon>Dikarya</taxon>
        <taxon>Basidiomycota</taxon>
        <taxon>Agaricomycotina</taxon>
        <taxon>Agaricomycetes</taxon>
        <taxon>Agaricomycetidae</taxon>
        <taxon>Agaricales</taxon>
        <taxon>Tricholomatineae</taxon>
        <taxon>Clitocybaceae</taxon>
        <taxon>Collybia</taxon>
    </lineage>
</organism>
<evidence type="ECO:0000256" key="1">
    <source>
        <dbReference type="SAM" id="Phobius"/>
    </source>
</evidence>
<proteinExistence type="predicted"/>
<dbReference type="OrthoDB" id="4021778at2759"/>
<evidence type="ECO:0008006" key="4">
    <source>
        <dbReference type="Google" id="ProtNLM"/>
    </source>
</evidence>
<evidence type="ECO:0000313" key="3">
    <source>
        <dbReference type="Proteomes" id="UP000807353"/>
    </source>
</evidence>
<comment type="caution">
    <text evidence="2">The sequence shown here is derived from an EMBL/GenBank/DDBJ whole genome shotgun (WGS) entry which is preliminary data.</text>
</comment>
<keyword evidence="1" id="KW-0812">Transmembrane</keyword>
<feature type="transmembrane region" description="Helical" evidence="1">
    <location>
        <begin position="58"/>
        <end position="77"/>
    </location>
</feature>
<dbReference type="AlphaFoldDB" id="A0A9P5XSS9"/>
<name>A0A9P5XSS9_9AGAR</name>
<dbReference type="PANTHER" id="PTHR12459:SF15">
    <property type="entry name" value="TRANSMEMBRANE PROTEIN 135"/>
    <property type="match status" value="1"/>
</dbReference>
<gene>
    <name evidence="2" type="ORF">BDZ94DRAFT_1204828</name>
</gene>
<accession>A0A9P5XSS9</accession>
<dbReference type="InterPro" id="IPR026749">
    <property type="entry name" value="Tmem135"/>
</dbReference>
<keyword evidence="1" id="KW-0472">Membrane</keyword>
<protein>
    <recommendedName>
        <fullName evidence="4">Transmembrane protein 135 N-terminal domain-containing protein</fullName>
    </recommendedName>
</protein>
<keyword evidence="3" id="KW-1185">Reference proteome</keyword>
<feature type="transmembrane region" description="Helical" evidence="1">
    <location>
        <begin position="15"/>
        <end position="37"/>
    </location>
</feature>
<evidence type="ECO:0000313" key="2">
    <source>
        <dbReference type="EMBL" id="KAF9456193.1"/>
    </source>
</evidence>
<keyword evidence="1" id="KW-1133">Transmembrane helix</keyword>
<dbReference type="PANTHER" id="PTHR12459">
    <property type="entry name" value="TRANSMEMBRANE PROTEIN 135-RELATED"/>
    <property type="match status" value="1"/>
</dbReference>